<dbReference type="InterPro" id="IPR027417">
    <property type="entry name" value="P-loop_NTPase"/>
</dbReference>
<dbReference type="SUPFAM" id="SSF52540">
    <property type="entry name" value="P-loop containing nucleoside triphosphate hydrolases"/>
    <property type="match status" value="1"/>
</dbReference>
<proteinExistence type="predicted"/>
<dbReference type="Proteomes" id="UP000198967">
    <property type="component" value="Unassembled WGS sequence"/>
</dbReference>
<dbReference type="EMBL" id="FNBE01000019">
    <property type="protein sequence ID" value="SDH10930.1"/>
    <property type="molecule type" value="Genomic_DNA"/>
</dbReference>
<dbReference type="STRING" id="366584.SAMN05216377_1199"/>
<sequence>MTVTALRPTRQDTGSARWVPRRAGIQNVWRYYDEVFEFHRGRLLLRGSNGSGKSKALELLLPFLFDASLRAQRLSTFGTSERTMHWNLMGEGAAGKTRVGYVWLEFSRDAADGTRHWFVCGARLAATTHTRTAQADYFTLEREVAPGEFTTADSLPLTRAALVERIGDDGSVHGPAEHRAAVRSVLFGGIGEQRYESLILALLQLRTPKLSQRLDPALLSTLLSKALPPLGETELGELAEGFQRLDRQREELEQLEAEAEAARTLAVAQQTYARRVLRAAAAELITATTTMDDLTRAARENDEELGAARAEFAEASGALDRERALDRSLGVDIDELRGHTDYREGAEALRRVEDLRGRARGVRDRVATEQAAAAGAVSQAETDTTVAEEAAGELVEAQTAEAETVEVARAAAVRAGMESVVAEARPIGRSDRHRAAALVEAAATGRAQQIAEVRDVVEAHTAAVGRRSDLEDLLDGARTALQEAQDVVRARADLRAEALGAREERLREWVVACRELRVDEADVVAAADDEPTLSELVEDAVRAASEMLLAAAAELRVGREGTATRLAAVEEELATVRSARHVPPSAPPTRTADRAGRGGAPLWQLVDFAPDVPAEWRSALEAGLQSSGLLDAWLTPDGRADWAGHDVLADPADLALAPARSLADVLVPEPDTAVPRERILALLRVVAFDDALPQHHPAAFGADGTWRLGAVTGSWGKPEPEHIGATARARTRERRITELERDRDSARDELARLDRDLQVVADRRGAVQAERSRRPDRTALDAATRELRRAESDVSARDAEIARFVQLLGVVSAEVARLLRDLHEAAARTGLPSGAEDLSRLAGAVDGFRSAARGWLDRCGDLVAATRRAHDTETTAARSREAADVRRDAAADAAAELEDLEQAAATAEGAIGQTYRDLVAQLGELQQRRTGAVAAADTAFAQVRECELRIMQLRTRAERAEAERDTAVELRDRAGERMRLVGSGTFAADAGVDEPAAGEQADSVRATLDLARGLAARWAATPHEPAQIARAFGTLSDELYRSREILGVRADLELSAVADHHVLTASSGGVRTGAAGLADRVKAEATRAAEDITAAERQLFETTLTGDTRRHLADRIRQATALVDGMNARLDEVRTASRVAVRLDWKVDPDLPASARAARDLLLKDPSRLGEAEREALHRFFRDRVDEARARDDAVGWEQQLGEVFDYTSWHRFEVTVDRGKGEGWQVLTRKLHGALSGGEKAIALHLPLFAAVAAHYESVPRGPRVILLDEVFVGVDEVNRGQVFALLASLDLDLVLTSDHEWCAYSELDGIAVHQLVTSEDDDAVTTARFVWDGEDWLESEEGDD</sequence>
<feature type="coiled-coil region" evidence="1">
    <location>
        <begin position="235"/>
        <end position="265"/>
    </location>
</feature>
<dbReference type="NCBIfam" id="TIGR02680">
    <property type="entry name" value="TIGR02680 family protein"/>
    <property type="match status" value="1"/>
</dbReference>
<protein>
    <submittedName>
        <fullName evidence="2">TIGR02680 family protein</fullName>
    </submittedName>
</protein>
<dbReference type="Pfam" id="PF13558">
    <property type="entry name" value="SbcC_Walker_B"/>
    <property type="match status" value="1"/>
</dbReference>
<feature type="coiled-coil region" evidence="1">
    <location>
        <begin position="729"/>
        <end position="800"/>
    </location>
</feature>
<evidence type="ECO:0000313" key="3">
    <source>
        <dbReference type="Proteomes" id="UP000198967"/>
    </source>
</evidence>
<dbReference type="PANTHER" id="PTHR45615:SF80">
    <property type="entry name" value="GRIP DOMAIN-CONTAINING PROTEIN"/>
    <property type="match status" value="1"/>
</dbReference>
<dbReference type="RefSeq" id="WP_093089054.1">
    <property type="nucleotide sequence ID" value="NZ_FNBE01000019.1"/>
</dbReference>
<gene>
    <name evidence="2" type="ORF">SAMN05216377_1199</name>
</gene>
<dbReference type="PANTHER" id="PTHR45615">
    <property type="entry name" value="MYOSIN HEAVY CHAIN, NON-MUSCLE"/>
    <property type="match status" value="1"/>
</dbReference>
<reference evidence="2 3" key="1">
    <citation type="submission" date="2016-10" db="EMBL/GenBank/DDBJ databases">
        <authorList>
            <person name="de Groot N.N."/>
        </authorList>
    </citation>
    <scope>NUCLEOTIDE SEQUENCE [LARGE SCALE GENOMIC DNA]</scope>
    <source>
        <strain evidence="2 3">CGMCC 4.3143</strain>
    </source>
</reference>
<keyword evidence="1" id="KW-0175">Coiled coil</keyword>
<dbReference type="Gene3D" id="3.40.50.300">
    <property type="entry name" value="P-loop containing nucleotide triphosphate hydrolases"/>
    <property type="match status" value="2"/>
</dbReference>
<dbReference type="InterPro" id="IPR013496">
    <property type="entry name" value="CHP02680"/>
</dbReference>
<accession>A0A1G7ZS38</accession>
<dbReference type="OrthoDB" id="8527901at2"/>
<organism evidence="2 3">
    <name type="scientific">Pseudonocardia oroxyli</name>
    <dbReference type="NCBI Taxonomy" id="366584"/>
    <lineage>
        <taxon>Bacteria</taxon>
        <taxon>Bacillati</taxon>
        <taxon>Actinomycetota</taxon>
        <taxon>Actinomycetes</taxon>
        <taxon>Pseudonocardiales</taxon>
        <taxon>Pseudonocardiaceae</taxon>
        <taxon>Pseudonocardia</taxon>
    </lineage>
</organism>
<name>A0A1G7ZS38_PSEOR</name>
<keyword evidence="3" id="KW-1185">Reference proteome</keyword>
<evidence type="ECO:0000313" key="2">
    <source>
        <dbReference type="EMBL" id="SDH10930.1"/>
    </source>
</evidence>
<feature type="coiled-coil region" evidence="1">
    <location>
        <begin position="943"/>
        <end position="977"/>
    </location>
</feature>
<evidence type="ECO:0000256" key="1">
    <source>
        <dbReference type="SAM" id="Coils"/>
    </source>
</evidence>